<dbReference type="Pfam" id="PF07509">
    <property type="entry name" value="DUF1523"/>
    <property type="match status" value="1"/>
</dbReference>
<evidence type="ECO:0008006" key="5">
    <source>
        <dbReference type="Google" id="ProtNLM"/>
    </source>
</evidence>
<gene>
    <name evidence="3" type="ORF">GCM10008179_29880</name>
</gene>
<evidence type="ECO:0000313" key="4">
    <source>
        <dbReference type="Proteomes" id="UP001143372"/>
    </source>
</evidence>
<protein>
    <recommendedName>
        <fullName evidence="5">DUF1523 family protein</fullName>
    </recommendedName>
</protein>
<dbReference type="EMBL" id="BSFI01000021">
    <property type="protein sequence ID" value="GLK69350.1"/>
    <property type="molecule type" value="Genomic_DNA"/>
</dbReference>
<feature type="compositionally biased region" description="Basic and acidic residues" evidence="1">
    <location>
        <begin position="7"/>
        <end position="20"/>
    </location>
</feature>
<reference evidence="3" key="2">
    <citation type="submission" date="2023-01" db="EMBL/GenBank/DDBJ databases">
        <authorList>
            <person name="Sun Q."/>
            <person name="Evtushenko L."/>
        </authorList>
    </citation>
    <scope>NUCLEOTIDE SEQUENCE</scope>
    <source>
        <strain evidence="3">VKM B-2347</strain>
    </source>
</reference>
<comment type="caution">
    <text evidence="3">The sequence shown here is derived from an EMBL/GenBank/DDBJ whole genome shotgun (WGS) entry which is preliminary data.</text>
</comment>
<dbReference type="Proteomes" id="UP001143372">
    <property type="component" value="Unassembled WGS sequence"/>
</dbReference>
<keyword evidence="2" id="KW-0812">Transmembrane</keyword>
<dbReference type="AlphaFoldDB" id="A0A9W6J509"/>
<name>A0A9W6J509_9HYPH</name>
<dbReference type="RefSeq" id="WP_271169575.1">
    <property type="nucleotide sequence ID" value="NZ_BSFI01000021.1"/>
</dbReference>
<dbReference type="InterPro" id="IPR011088">
    <property type="entry name" value="Phage_phiNM3_A0EWY4"/>
</dbReference>
<keyword evidence="2" id="KW-0472">Membrane</keyword>
<feature type="transmembrane region" description="Helical" evidence="2">
    <location>
        <begin position="70"/>
        <end position="90"/>
    </location>
</feature>
<reference evidence="3" key="1">
    <citation type="journal article" date="2014" name="Int. J. Syst. Evol. Microbiol.">
        <title>Complete genome sequence of Corynebacterium casei LMG S-19264T (=DSM 44701T), isolated from a smear-ripened cheese.</title>
        <authorList>
            <consortium name="US DOE Joint Genome Institute (JGI-PGF)"/>
            <person name="Walter F."/>
            <person name="Albersmeier A."/>
            <person name="Kalinowski J."/>
            <person name="Ruckert C."/>
        </authorList>
    </citation>
    <scope>NUCLEOTIDE SEQUENCE</scope>
    <source>
        <strain evidence="3">VKM B-2347</strain>
    </source>
</reference>
<evidence type="ECO:0000313" key="3">
    <source>
        <dbReference type="EMBL" id="GLK69350.1"/>
    </source>
</evidence>
<keyword evidence="4" id="KW-1185">Reference proteome</keyword>
<proteinExistence type="predicted"/>
<evidence type="ECO:0000256" key="1">
    <source>
        <dbReference type="SAM" id="MobiDB-lite"/>
    </source>
</evidence>
<feature type="transmembrane region" description="Helical" evidence="2">
    <location>
        <begin position="205"/>
        <end position="226"/>
    </location>
</feature>
<evidence type="ECO:0000256" key="2">
    <source>
        <dbReference type="SAM" id="Phobius"/>
    </source>
</evidence>
<feature type="region of interest" description="Disordered" evidence="1">
    <location>
        <begin position="1"/>
        <end position="40"/>
    </location>
</feature>
<sequence>MALSRVSEVRVERGDRKDSRPSGASGHGRGSRRTTSIEDRNPEIYAAQAASALRRGVIVVPGEISPMLRAVLAFLIVLVLPIGGFLHYVLPRHDLVRIVNTEVRRVDVSSGKPIDSDHTGASKDVYFIYAEDPDTKKPHVYRNEDTGWGFPFYLKFNSADVQAVASAISGEKGIALITKYGWRVQLFSMFPNAVAVRRWDPADTVIPWFNIVFFTVVGALALYVFVRVRRGRV</sequence>
<accession>A0A9W6J509</accession>
<keyword evidence="2" id="KW-1133">Transmembrane helix</keyword>
<organism evidence="3 4">
    <name type="scientific">Hansschlegelia plantiphila</name>
    <dbReference type="NCBI Taxonomy" id="374655"/>
    <lineage>
        <taxon>Bacteria</taxon>
        <taxon>Pseudomonadati</taxon>
        <taxon>Pseudomonadota</taxon>
        <taxon>Alphaproteobacteria</taxon>
        <taxon>Hyphomicrobiales</taxon>
        <taxon>Methylopilaceae</taxon>
        <taxon>Hansschlegelia</taxon>
    </lineage>
</organism>